<sequence length="374" mass="42071">MDRINKFTKLIKTQKLDGFIVTNPINIYYLTGFRGVSPTERETLLVFNPRPTLITARLYQNEASKLKSDNLSVIIVDERKKIIDSIRDLLRVGLPAEALRSEFSGSKTSAKVGFEEHNLTYSEFNEFKKGLKELKLIPIKHLVEDLRSIKSGDEINNIEKAQKISQSAFAQIIKLIKPGQTEAELAEKLASIIKNLGAQSLAFESIIASGPNSALPHYVTGRRKIKKGEVLLFDFGAKYKNYSADLSRTVFVGIASDKYKNIYRHVNRVQKKAIESITHDLKASEAFHLANNLFKKHNLHQNFIHSLGHGIGLQVHEKPHLGKKSKERLKEGMVFSVEPGLYFAGWGGVRIEDLVVIKNGRAKLIGKPAKFNQI</sequence>
<proteinExistence type="inferred from homology"/>
<evidence type="ECO:0000256" key="2">
    <source>
        <dbReference type="ARBA" id="ARBA00022801"/>
    </source>
</evidence>
<reference evidence="6 7" key="1">
    <citation type="journal article" date="2015" name="Nature">
        <title>rRNA introns, odd ribosomes, and small enigmatic genomes across a large radiation of phyla.</title>
        <authorList>
            <person name="Brown C.T."/>
            <person name="Hug L.A."/>
            <person name="Thomas B.C."/>
            <person name="Sharon I."/>
            <person name="Castelle C.J."/>
            <person name="Singh A."/>
            <person name="Wilkins M.J."/>
            <person name="Williams K.H."/>
            <person name="Banfield J.F."/>
        </authorList>
    </citation>
    <scope>NUCLEOTIDE SEQUENCE [LARGE SCALE GENOMIC DNA]</scope>
</reference>
<dbReference type="AlphaFoldDB" id="A0A0G0WU29"/>
<dbReference type="PATRIC" id="fig|1618409.3.peg.269"/>
<keyword evidence="1 3" id="KW-0479">Metal-binding</keyword>
<dbReference type="PANTHER" id="PTHR46112">
    <property type="entry name" value="AMINOPEPTIDASE"/>
    <property type="match status" value="1"/>
</dbReference>
<feature type="domain" description="Creatinase N-terminal" evidence="5">
    <location>
        <begin position="3"/>
        <end position="149"/>
    </location>
</feature>
<dbReference type="InterPro" id="IPR001131">
    <property type="entry name" value="Peptidase_M24B_aminopep-P_CS"/>
</dbReference>
<evidence type="ECO:0000313" key="7">
    <source>
        <dbReference type="Proteomes" id="UP000034854"/>
    </source>
</evidence>
<evidence type="ECO:0000256" key="3">
    <source>
        <dbReference type="RuleBase" id="RU000590"/>
    </source>
</evidence>
<dbReference type="Pfam" id="PF01321">
    <property type="entry name" value="Creatinase_N"/>
    <property type="match status" value="1"/>
</dbReference>
<name>A0A0G0WU29_9BACT</name>
<accession>A0A0G0WU29</accession>
<evidence type="ECO:0000256" key="1">
    <source>
        <dbReference type="ARBA" id="ARBA00022723"/>
    </source>
</evidence>
<dbReference type="InterPro" id="IPR036005">
    <property type="entry name" value="Creatinase/aminopeptidase-like"/>
</dbReference>
<gene>
    <name evidence="6" type="ORF">UU34_C0002G0072</name>
</gene>
<comment type="caution">
    <text evidence="6">The sequence shown here is derived from an EMBL/GenBank/DDBJ whole genome shotgun (WGS) entry which is preliminary data.</text>
</comment>
<dbReference type="GO" id="GO:0016787">
    <property type="term" value="F:hydrolase activity"/>
    <property type="evidence" value="ECO:0007669"/>
    <property type="project" value="UniProtKB-KW"/>
</dbReference>
<dbReference type="PANTHER" id="PTHR46112:SF2">
    <property type="entry name" value="XAA-PRO AMINOPEPTIDASE P-RELATED"/>
    <property type="match status" value="1"/>
</dbReference>
<dbReference type="InterPro" id="IPR000587">
    <property type="entry name" value="Creatinase_N"/>
</dbReference>
<dbReference type="SUPFAM" id="SSF55920">
    <property type="entry name" value="Creatinase/aminopeptidase"/>
    <property type="match status" value="1"/>
</dbReference>
<dbReference type="Proteomes" id="UP000034854">
    <property type="component" value="Unassembled WGS sequence"/>
</dbReference>
<dbReference type="Gene3D" id="3.90.230.10">
    <property type="entry name" value="Creatinase/methionine aminopeptidase superfamily"/>
    <property type="match status" value="1"/>
</dbReference>
<comment type="similarity">
    <text evidence="3">Belongs to the peptidase M24B family.</text>
</comment>
<keyword evidence="2" id="KW-0378">Hydrolase</keyword>
<evidence type="ECO:0000259" key="5">
    <source>
        <dbReference type="Pfam" id="PF01321"/>
    </source>
</evidence>
<organism evidence="6 7">
    <name type="scientific">Candidatus Curtissbacteria bacterium GW2011_GWA1_41_11</name>
    <dbReference type="NCBI Taxonomy" id="1618409"/>
    <lineage>
        <taxon>Bacteria</taxon>
        <taxon>Candidatus Curtissiibacteriota</taxon>
    </lineage>
</organism>
<evidence type="ECO:0000259" key="4">
    <source>
        <dbReference type="Pfam" id="PF00557"/>
    </source>
</evidence>
<evidence type="ECO:0000313" key="6">
    <source>
        <dbReference type="EMBL" id="KKR87955.1"/>
    </source>
</evidence>
<dbReference type="Pfam" id="PF00557">
    <property type="entry name" value="Peptidase_M24"/>
    <property type="match status" value="1"/>
</dbReference>
<dbReference type="InterPro" id="IPR029149">
    <property type="entry name" value="Creatin/AminoP/Spt16_N"/>
</dbReference>
<dbReference type="Gene3D" id="3.40.350.10">
    <property type="entry name" value="Creatinase/prolidase N-terminal domain"/>
    <property type="match status" value="1"/>
</dbReference>
<dbReference type="EMBL" id="LCAG01000002">
    <property type="protein sequence ID" value="KKR87955.1"/>
    <property type="molecule type" value="Genomic_DNA"/>
</dbReference>
<dbReference type="GO" id="GO:0046872">
    <property type="term" value="F:metal ion binding"/>
    <property type="evidence" value="ECO:0007669"/>
    <property type="project" value="UniProtKB-KW"/>
</dbReference>
<dbReference type="InterPro" id="IPR050659">
    <property type="entry name" value="Peptidase_M24B"/>
</dbReference>
<dbReference type="SUPFAM" id="SSF53092">
    <property type="entry name" value="Creatinase/prolidase N-terminal domain"/>
    <property type="match status" value="1"/>
</dbReference>
<dbReference type="PROSITE" id="PS00491">
    <property type="entry name" value="PROLINE_PEPTIDASE"/>
    <property type="match status" value="1"/>
</dbReference>
<feature type="domain" description="Peptidase M24" evidence="4">
    <location>
        <begin position="157"/>
        <end position="358"/>
    </location>
</feature>
<protein>
    <submittedName>
        <fullName evidence="6">Peptidase M24</fullName>
    </submittedName>
</protein>
<dbReference type="InterPro" id="IPR000994">
    <property type="entry name" value="Pept_M24"/>
</dbReference>